<gene>
    <name evidence="1" type="primary">SSCI63930.1</name>
</gene>
<protein>
    <submittedName>
        <fullName evidence="1">Uncharacterized protein</fullName>
    </submittedName>
</protein>
<name>A0A0F7SCA1_9BASI</name>
<keyword evidence="2" id="KW-1185">Reference proteome</keyword>
<dbReference type="EMBL" id="CCFA01003804">
    <property type="protein sequence ID" value="CDW98855.1"/>
    <property type="molecule type" value="Genomic_DNA"/>
</dbReference>
<proteinExistence type="predicted"/>
<dbReference type="Proteomes" id="UP000242770">
    <property type="component" value="Unassembled WGS sequence"/>
</dbReference>
<sequence length="152" mass="17289">MLDEPDQDDFMAIYTGRFVWSSTHSDKPMIPYEELPFQKSDRAKFPAYTVRWEFTGKFSLNREEGIARGVAVPDCVINFPHGVGRNRFVDIKVPIKQFANLKDVPLVFSSSKLQHVFIGPALPVNYIVIEVHNVPGYTSEKLTTRSIAQSLK</sequence>
<evidence type="ECO:0000313" key="2">
    <source>
        <dbReference type="Proteomes" id="UP000242770"/>
    </source>
</evidence>
<evidence type="ECO:0000313" key="1">
    <source>
        <dbReference type="EMBL" id="CDW98855.1"/>
    </source>
</evidence>
<reference evidence="2" key="1">
    <citation type="submission" date="2014-06" db="EMBL/GenBank/DDBJ databases">
        <authorList>
            <person name="Berkman P.J."/>
        </authorList>
    </citation>
    <scope>NUCLEOTIDE SEQUENCE [LARGE SCALE GENOMIC DNA]</scope>
</reference>
<dbReference type="AlphaFoldDB" id="A0A0F7SCA1"/>
<organism evidence="1 2">
    <name type="scientific">Sporisorium scitamineum</name>
    <dbReference type="NCBI Taxonomy" id="49012"/>
    <lineage>
        <taxon>Eukaryota</taxon>
        <taxon>Fungi</taxon>
        <taxon>Dikarya</taxon>
        <taxon>Basidiomycota</taxon>
        <taxon>Ustilaginomycotina</taxon>
        <taxon>Ustilaginomycetes</taxon>
        <taxon>Ustilaginales</taxon>
        <taxon>Ustilaginaceae</taxon>
        <taxon>Sporisorium</taxon>
    </lineage>
</organism>
<feature type="non-terminal residue" evidence="1">
    <location>
        <position position="152"/>
    </location>
</feature>
<accession>A0A0F7SCA1</accession>